<dbReference type="Proteomes" id="UP000663850">
    <property type="component" value="Unassembled WGS sequence"/>
</dbReference>
<keyword evidence="1" id="KW-0812">Transmembrane</keyword>
<accession>A0A8H3AV63</accession>
<feature type="transmembrane region" description="Helical" evidence="1">
    <location>
        <begin position="16"/>
        <end position="39"/>
    </location>
</feature>
<evidence type="ECO:0000313" key="3">
    <source>
        <dbReference type="Proteomes" id="UP000663850"/>
    </source>
</evidence>
<protein>
    <recommendedName>
        <fullName evidence="4">Transmembrane protein</fullName>
    </recommendedName>
</protein>
<reference evidence="2" key="1">
    <citation type="submission" date="2021-01" db="EMBL/GenBank/DDBJ databases">
        <authorList>
            <person name="Kaushik A."/>
        </authorList>
    </citation>
    <scope>NUCLEOTIDE SEQUENCE</scope>
    <source>
        <strain evidence="2">Type strain: AG8-Rh-89/</strain>
    </source>
</reference>
<dbReference type="AlphaFoldDB" id="A0A8H3AV63"/>
<dbReference type="EMBL" id="CAJMWZ010001750">
    <property type="protein sequence ID" value="CAE6441286.1"/>
    <property type="molecule type" value="Genomic_DNA"/>
</dbReference>
<name>A0A8H3AV63_9AGAM</name>
<feature type="transmembrane region" description="Helical" evidence="1">
    <location>
        <begin position="363"/>
        <end position="390"/>
    </location>
</feature>
<proteinExistence type="predicted"/>
<keyword evidence="1" id="KW-1133">Transmembrane helix</keyword>
<sequence>MPSLEYPVTRRYPWRWTTLTVCFCAGFVLVALGLFNFAAVGYNTQSYYYDEFKTLKGVGWKNKLNVGYTQGGSIRCDPSNIVLGGTYRTNNSIFALNVESLRDPVTLAPLGSANYSGDVLDSCSVNRIFMMAEYASHEVKYRAQVACRSPALFVNFTVDSVVTIRAGVSNGIVNLDTLGSFDNEQSRPEAVATAVLYALGLDVLASVFFSAPSVPSSSSVNNGTATSLWAEWDPLASNGDLPLVLSGLASADGAYLQSKNASAFDSQRVSPIARAAMRNFAIALHSAILVDVGSTVDLGTENNILTSESALRSRIQTMAPTLLSNPKEFRLPIAARRSDDNNPAMLVQRYLCHRLVLKPAATLVVDVLVATMSMFMVGWGLTQIVLMYVAKEHTVNGNYCSCPACDAYNHARVPVTPGSPKFVNTPGERTSMVEYGWTSARDLPR</sequence>
<evidence type="ECO:0008006" key="4">
    <source>
        <dbReference type="Google" id="ProtNLM"/>
    </source>
</evidence>
<keyword evidence="1" id="KW-0472">Membrane</keyword>
<evidence type="ECO:0000313" key="2">
    <source>
        <dbReference type="EMBL" id="CAE6441286.1"/>
    </source>
</evidence>
<organism evidence="2 3">
    <name type="scientific">Rhizoctonia solani</name>
    <dbReference type="NCBI Taxonomy" id="456999"/>
    <lineage>
        <taxon>Eukaryota</taxon>
        <taxon>Fungi</taxon>
        <taxon>Dikarya</taxon>
        <taxon>Basidiomycota</taxon>
        <taxon>Agaricomycotina</taxon>
        <taxon>Agaricomycetes</taxon>
        <taxon>Cantharellales</taxon>
        <taxon>Ceratobasidiaceae</taxon>
        <taxon>Rhizoctonia</taxon>
    </lineage>
</organism>
<comment type="caution">
    <text evidence="2">The sequence shown here is derived from an EMBL/GenBank/DDBJ whole genome shotgun (WGS) entry which is preliminary data.</text>
</comment>
<evidence type="ECO:0000256" key="1">
    <source>
        <dbReference type="SAM" id="Phobius"/>
    </source>
</evidence>
<gene>
    <name evidence="2" type="ORF">RDB_LOCUS29839</name>
</gene>